<accession>A0A453R0T4</accession>
<reference evidence="10" key="4">
    <citation type="submission" date="2019-03" db="UniProtKB">
        <authorList>
            <consortium name="EnsemblPlants"/>
        </authorList>
    </citation>
    <scope>IDENTIFICATION</scope>
</reference>
<dbReference type="GO" id="GO:0003677">
    <property type="term" value="F:DNA binding"/>
    <property type="evidence" value="ECO:0007669"/>
    <property type="project" value="UniProtKB-KW"/>
</dbReference>
<evidence type="ECO:0000313" key="10">
    <source>
        <dbReference type="EnsemblPlants" id="AET7Gv20402400.1"/>
    </source>
</evidence>
<dbReference type="SUPFAM" id="SSF56719">
    <property type="entry name" value="Type II DNA topoisomerase"/>
    <property type="match status" value="1"/>
</dbReference>
<dbReference type="PANTHER" id="PTHR10169">
    <property type="entry name" value="DNA TOPOISOMERASE/GYRASE"/>
    <property type="match status" value="1"/>
</dbReference>
<sequence>MEDADDTSGRDSKKCTLILTEGELAKALADHDGSHIKGLLINFIYSSWPSLLKVSSFLVEFITPIMTITNNMSQSVKSFYSMLDYEAWKEKLGGNSSLWSIKYYKELGTSTRQEGREYFIDHDHHKKDFVWADDKDGKCSYLVCRICKMH</sequence>
<dbReference type="Gramene" id="AET7Gv20402400.1">
    <property type="protein sequence ID" value="AET7Gv20402400.1"/>
    <property type="gene ID" value="AET7Gv20402400"/>
</dbReference>
<dbReference type="Gene3D" id="3.30.1490.30">
    <property type="match status" value="1"/>
</dbReference>
<dbReference type="Pfam" id="PF16898">
    <property type="entry name" value="TOPRIM_C"/>
    <property type="match status" value="1"/>
</dbReference>
<dbReference type="Proteomes" id="UP000015105">
    <property type="component" value="Chromosome 7D"/>
</dbReference>
<evidence type="ECO:0000313" key="11">
    <source>
        <dbReference type="Proteomes" id="UP000015105"/>
    </source>
</evidence>
<dbReference type="GO" id="GO:0003918">
    <property type="term" value="F:DNA topoisomerase type II (double strand cut, ATP-hydrolyzing) activity"/>
    <property type="evidence" value="ECO:0007669"/>
    <property type="project" value="UniProtKB-EC"/>
</dbReference>
<dbReference type="STRING" id="200361.A0A453R0T4"/>
<reference evidence="10" key="3">
    <citation type="journal article" date="2017" name="Nature">
        <title>Genome sequence of the progenitor of the wheat D genome Aegilops tauschii.</title>
        <authorList>
            <person name="Luo M.C."/>
            <person name="Gu Y.Q."/>
            <person name="Puiu D."/>
            <person name="Wang H."/>
            <person name="Twardziok S.O."/>
            <person name="Deal K.R."/>
            <person name="Huo N."/>
            <person name="Zhu T."/>
            <person name="Wang L."/>
            <person name="Wang Y."/>
            <person name="McGuire P.E."/>
            <person name="Liu S."/>
            <person name="Long H."/>
            <person name="Ramasamy R.K."/>
            <person name="Rodriguez J.C."/>
            <person name="Van S.L."/>
            <person name="Yuan L."/>
            <person name="Wang Z."/>
            <person name="Xia Z."/>
            <person name="Xiao L."/>
            <person name="Anderson O.D."/>
            <person name="Ouyang S."/>
            <person name="Liang Y."/>
            <person name="Zimin A.V."/>
            <person name="Pertea G."/>
            <person name="Qi P."/>
            <person name="Bennetzen J.L."/>
            <person name="Dai X."/>
            <person name="Dawson M.W."/>
            <person name="Muller H.G."/>
            <person name="Kugler K."/>
            <person name="Rivarola-Duarte L."/>
            <person name="Spannagl M."/>
            <person name="Mayer K.F.X."/>
            <person name="Lu F.H."/>
            <person name="Bevan M.W."/>
            <person name="Leroy P."/>
            <person name="Li P."/>
            <person name="You F.M."/>
            <person name="Sun Q."/>
            <person name="Liu Z."/>
            <person name="Lyons E."/>
            <person name="Wicker T."/>
            <person name="Salzberg S.L."/>
            <person name="Devos K.M."/>
            <person name="Dvorak J."/>
        </authorList>
    </citation>
    <scope>NUCLEOTIDE SEQUENCE [LARGE SCALE GENOMIC DNA]</scope>
    <source>
        <strain evidence="10">cv. AL8/78</strain>
    </source>
</reference>
<keyword evidence="6" id="KW-0799">Topoisomerase</keyword>
<keyword evidence="7" id="KW-0238">DNA-binding</keyword>
<evidence type="ECO:0000256" key="3">
    <source>
        <dbReference type="ARBA" id="ARBA00012895"/>
    </source>
</evidence>
<evidence type="ECO:0000256" key="1">
    <source>
        <dbReference type="ARBA" id="ARBA00000185"/>
    </source>
</evidence>
<name>A0A453R0T4_AEGTS</name>
<dbReference type="GO" id="GO:0005634">
    <property type="term" value="C:nucleus"/>
    <property type="evidence" value="ECO:0007669"/>
    <property type="project" value="TreeGrafter"/>
</dbReference>
<keyword evidence="8" id="KW-0413">Isomerase</keyword>
<dbReference type="GO" id="GO:0000712">
    <property type="term" value="P:resolution of meiotic recombination intermediates"/>
    <property type="evidence" value="ECO:0007669"/>
    <property type="project" value="TreeGrafter"/>
</dbReference>
<dbReference type="GO" id="GO:0006265">
    <property type="term" value="P:DNA topological change"/>
    <property type="evidence" value="ECO:0007669"/>
    <property type="project" value="InterPro"/>
</dbReference>
<evidence type="ECO:0000259" key="9">
    <source>
        <dbReference type="Pfam" id="PF16898"/>
    </source>
</evidence>
<keyword evidence="11" id="KW-1185">Reference proteome</keyword>
<dbReference type="EC" id="5.6.2.2" evidence="3"/>
<evidence type="ECO:0000256" key="2">
    <source>
        <dbReference type="ARBA" id="ARBA00001946"/>
    </source>
</evidence>
<dbReference type="AlphaFoldDB" id="A0A453R0T4"/>
<dbReference type="GO" id="GO:0005524">
    <property type="term" value="F:ATP binding"/>
    <property type="evidence" value="ECO:0007669"/>
    <property type="project" value="UniProtKB-KW"/>
</dbReference>
<reference evidence="10" key="5">
    <citation type="journal article" date="2021" name="G3 (Bethesda)">
        <title>Aegilops tauschii genome assembly Aet v5.0 features greater sequence contiguity and improved annotation.</title>
        <authorList>
            <person name="Wang L."/>
            <person name="Zhu T."/>
            <person name="Rodriguez J.C."/>
            <person name="Deal K.R."/>
            <person name="Dubcovsky J."/>
            <person name="McGuire P.E."/>
            <person name="Lux T."/>
            <person name="Spannagl M."/>
            <person name="Mayer K.F.X."/>
            <person name="Baldrich P."/>
            <person name="Meyers B.C."/>
            <person name="Huo N."/>
            <person name="Gu Y.Q."/>
            <person name="Zhou H."/>
            <person name="Devos K.M."/>
            <person name="Bennetzen J.L."/>
            <person name="Unver T."/>
            <person name="Budak H."/>
            <person name="Gulick P.J."/>
            <person name="Galiba G."/>
            <person name="Kalapos B."/>
            <person name="Nelson D.R."/>
            <person name="Li P."/>
            <person name="You F.M."/>
            <person name="Luo M.C."/>
            <person name="Dvorak J."/>
        </authorList>
    </citation>
    <scope>NUCLEOTIDE SEQUENCE [LARGE SCALE GENOMIC DNA]</scope>
    <source>
        <strain evidence="10">cv. AL8/78</strain>
    </source>
</reference>
<dbReference type="InterPro" id="IPR050634">
    <property type="entry name" value="DNA_Topoisomerase_II"/>
</dbReference>
<dbReference type="GO" id="GO:0000819">
    <property type="term" value="P:sister chromatid segregation"/>
    <property type="evidence" value="ECO:0007669"/>
    <property type="project" value="TreeGrafter"/>
</dbReference>
<dbReference type="PANTHER" id="PTHR10169:SF38">
    <property type="entry name" value="DNA TOPOISOMERASE 2"/>
    <property type="match status" value="1"/>
</dbReference>
<evidence type="ECO:0000256" key="6">
    <source>
        <dbReference type="ARBA" id="ARBA00023029"/>
    </source>
</evidence>
<comment type="catalytic activity">
    <reaction evidence="1">
        <text>ATP-dependent breakage, passage and rejoining of double-stranded DNA.</text>
        <dbReference type="EC" id="5.6.2.2"/>
    </reaction>
</comment>
<proteinExistence type="predicted"/>
<dbReference type="InterPro" id="IPR013759">
    <property type="entry name" value="Topo_IIA_B_C"/>
</dbReference>
<evidence type="ECO:0000256" key="7">
    <source>
        <dbReference type="ARBA" id="ARBA00023125"/>
    </source>
</evidence>
<organism evidence="10 11">
    <name type="scientific">Aegilops tauschii subsp. strangulata</name>
    <name type="common">Goatgrass</name>
    <dbReference type="NCBI Taxonomy" id="200361"/>
    <lineage>
        <taxon>Eukaryota</taxon>
        <taxon>Viridiplantae</taxon>
        <taxon>Streptophyta</taxon>
        <taxon>Embryophyta</taxon>
        <taxon>Tracheophyta</taxon>
        <taxon>Spermatophyta</taxon>
        <taxon>Magnoliopsida</taxon>
        <taxon>Liliopsida</taxon>
        <taxon>Poales</taxon>
        <taxon>Poaceae</taxon>
        <taxon>BOP clade</taxon>
        <taxon>Pooideae</taxon>
        <taxon>Triticodae</taxon>
        <taxon>Triticeae</taxon>
        <taxon>Triticinae</taxon>
        <taxon>Aegilops</taxon>
    </lineage>
</organism>
<evidence type="ECO:0000256" key="8">
    <source>
        <dbReference type="ARBA" id="ARBA00023235"/>
    </source>
</evidence>
<keyword evidence="4" id="KW-0547">Nucleotide-binding</keyword>
<feature type="domain" description="C-terminal associated" evidence="9">
    <location>
        <begin position="61"/>
        <end position="138"/>
    </location>
</feature>
<reference evidence="11" key="1">
    <citation type="journal article" date="2014" name="Science">
        <title>Ancient hybridizations among the ancestral genomes of bread wheat.</title>
        <authorList>
            <consortium name="International Wheat Genome Sequencing Consortium,"/>
            <person name="Marcussen T."/>
            <person name="Sandve S.R."/>
            <person name="Heier L."/>
            <person name="Spannagl M."/>
            <person name="Pfeifer M."/>
            <person name="Jakobsen K.S."/>
            <person name="Wulff B.B."/>
            <person name="Steuernagel B."/>
            <person name="Mayer K.F."/>
            <person name="Olsen O.A."/>
        </authorList>
    </citation>
    <scope>NUCLEOTIDE SEQUENCE [LARGE SCALE GENOMIC DNA]</scope>
    <source>
        <strain evidence="11">cv. AL8/78</strain>
    </source>
</reference>
<keyword evidence="5" id="KW-0067">ATP-binding</keyword>
<comment type="cofactor">
    <cofactor evidence="2">
        <name>Mg(2+)</name>
        <dbReference type="ChEBI" id="CHEBI:18420"/>
    </cofactor>
</comment>
<dbReference type="EnsemblPlants" id="AET7Gv20402400.1">
    <property type="protein sequence ID" value="AET7Gv20402400.1"/>
    <property type="gene ID" value="AET7Gv20402400"/>
</dbReference>
<reference evidence="11" key="2">
    <citation type="journal article" date="2017" name="Nat. Plants">
        <title>The Aegilops tauschii genome reveals multiple impacts of transposons.</title>
        <authorList>
            <person name="Zhao G."/>
            <person name="Zou C."/>
            <person name="Li K."/>
            <person name="Wang K."/>
            <person name="Li T."/>
            <person name="Gao L."/>
            <person name="Zhang X."/>
            <person name="Wang H."/>
            <person name="Yang Z."/>
            <person name="Liu X."/>
            <person name="Jiang W."/>
            <person name="Mao L."/>
            <person name="Kong X."/>
            <person name="Jiao Y."/>
            <person name="Jia J."/>
        </authorList>
    </citation>
    <scope>NUCLEOTIDE SEQUENCE [LARGE SCALE GENOMIC DNA]</scope>
    <source>
        <strain evidence="11">cv. AL8/78</strain>
    </source>
</reference>
<dbReference type="InterPro" id="IPR031660">
    <property type="entry name" value="TOPRIM_C"/>
</dbReference>
<evidence type="ECO:0000256" key="5">
    <source>
        <dbReference type="ARBA" id="ARBA00022840"/>
    </source>
</evidence>
<evidence type="ECO:0000256" key="4">
    <source>
        <dbReference type="ARBA" id="ARBA00022741"/>
    </source>
</evidence>
<dbReference type="Gene3D" id="3.40.50.670">
    <property type="match status" value="1"/>
</dbReference>
<protein>
    <recommendedName>
        <fullName evidence="3">DNA topoisomerase (ATP-hydrolyzing)</fullName>
        <ecNumber evidence="3">5.6.2.2</ecNumber>
    </recommendedName>
</protein>
<dbReference type="InterPro" id="IPR013760">
    <property type="entry name" value="Topo_IIA-like_dom_sf"/>
</dbReference>